<name>A0ABN6N7T9_9BACT</name>
<reference evidence="3" key="1">
    <citation type="journal article" date="2022" name="Int. J. Syst. Evol. Microbiol.">
        <title>Anaeromyxobacter oryzae sp. nov., Anaeromyxobacter diazotrophicus sp. nov. and Anaeromyxobacter paludicola sp. nov., isolated from paddy soils.</title>
        <authorList>
            <person name="Itoh H."/>
            <person name="Xu Z."/>
            <person name="Mise K."/>
            <person name="Masuda Y."/>
            <person name="Ushijima N."/>
            <person name="Hayakawa C."/>
            <person name="Shiratori Y."/>
            <person name="Senoo K."/>
        </authorList>
    </citation>
    <scope>NUCLEOTIDE SEQUENCE [LARGE SCALE GENOMIC DNA]</scope>
    <source>
        <strain evidence="3">Red630</strain>
    </source>
</reference>
<evidence type="ECO:0000256" key="1">
    <source>
        <dbReference type="SAM" id="MobiDB-lite"/>
    </source>
</evidence>
<proteinExistence type="predicted"/>
<keyword evidence="3" id="KW-1185">Reference proteome</keyword>
<gene>
    <name evidence="2" type="ORF">AMPC_11680</name>
</gene>
<protein>
    <recommendedName>
        <fullName evidence="4">Phasin family protein</fullName>
    </recommendedName>
</protein>
<evidence type="ECO:0000313" key="3">
    <source>
        <dbReference type="Proteomes" id="UP001162734"/>
    </source>
</evidence>
<dbReference type="EMBL" id="AP025592">
    <property type="protein sequence ID" value="BDG08055.1"/>
    <property type="molecule type" value="Genomic_DNA"/>
</dbReference>
<evidence type="ECO:0008006" key="4">
    <source>
        <dbReference type="Google" id="ProtNLM"/>
    </source>
</evidence>
<accession>A0ABN6N7T9</accession>
<sequence>MAEVKANVKVPEFLREPIEAAQARLEVFEEEAQKVLKDLVQKGRESRKELKGLVTRISGDGHLKTRFDRLRAQGIEELRGRAESFRVEALERLEELQAKAVAFLGAATREQVVELSKELDRLSRRLEKTERKPAKKAKAVKRASRAAAEG</sequence>
<organism evidence="2 3">
    <name type="scientific">Anaeromyxobacter paludicola</name>
    <dbReference type="NCBI Taxonomy" id="2918171"/>
    <lineage>
        <taxon>Bacteria</taxon>
        <taxon>Pseudomonadati</taxon>
        <taxon>Myxococcota</taxon>
        <taxon>Myxococcia</taxon>
        <taxon>Myxococcales</taxon>
        <taxon>Cystobacterineae</taxon>
        <taxon>Anaeromyxobacteraceae</taxon>
        <taxon>Anaeromyxobacter</taxon>
    </lineage>
</organism>
<feature type="region of interest" description="Disordered" evidence="1">
    <location>
        <begin position="124"/>
        <end position="150"/>
    </location>
</feature>
<feature type="compositionally biased region" description="Basic residues" evidence="1">
    <location>
        <begin position="133"/>
        <end position="144"/>
    </location>
</feature>
<dbReference type="RefSeq" id="WP_248345183.1">
    <property type="nucleotide sequence ID" value="NZ_AP025592.1"/>
</dbReference>
<dbReference type="Proteomes" id="UP001162734">
    <property type="component" value="Chromosome"/>
</dbReference>
<evidence type="ECO:0000313" key="2">
    <source>
        <dbReference type="EMBL" id="BDG08055.1"/>
    </source>
</evidence>